<dbReference type="AlphaFoldDB" id="A0A919YFF9"/>
<protein>
    <recommendedName>
        <fullName evidence="3">Delta-aminolevulinic acid dehydratase</fullName>
    </recommendedName>
</protein>
<proteinExistence type="predicted"/>
<sequence length="183" mass="20658">MSKTVMNVALVVGPDTDMDSQAIRMTLEYLGARVFTYWVGRPSDLMSVLSGEDLYADTEMIILNFHGDEGKLIMPELGEDVYDDEEPRGDFGPDEIKRVTKLDGKIVFGNGCSLGEPALAQAFLDGGCQMYIGPDDYPDGNDALMFILRVFYEMIQNEKDIREAYQLARSMNEEMSMFQLYEK</sequence>
<comment type="caution">
    <text evidence="1">The sequence shown here is derived from an EMBL/GenBank/DDBJ whole genome shotgun (WGS) entry which is preliminary data.</text>
</comment>
<dbReference type="EMBL" id="BORT01000022">
    <property type="protein sequence ID" value="GIO49469.1"/>
    <property type="molecule type" value="Genomic_DNA"/>
</dbReference>
<keyword evidence="2" id="KW-1185">Reference proteome</keyword>
<dbReference type="Proteomes" id="UP000682811">
    <property type="component" value="Unassembled WGS sequence"/>
</dbReference>
<accession>A0A919YFF9</accession>
<organism evidence="1 2">
    <name type="scientific">Paenibacillus azoreducens</name>
    <dbReference type="NCBI Taxonomy" id="116718"/>
    <lineage>
        <taxon>Bacteria</taxon>
        <taxon>Bacillati</taxon>
        <taxon>Bacillota</taxon>
        <taxon>Bacilli</taxon>
        <taxon>Bacillales</taxon>
        <taxon>Paenibacillaceae</taxon>
        <taxon>Paenibacillus</taxon>
    </lineage>
</organism>
<evidence type="ECO:0000313" key="1">
    <source>
        <dbReference type="EMBL" id="GIO49469.1"/>
    </source>
</evidence>
<reference evidence="1 2" key="1">
    <citation type="submission" date="2021-03" db="EMBL/GenBank/DDBJ databases">
        <title>Antimicrobial resistance genes in bacteria isolated from Japanese honey, and their potential for conferring macrolide and lincosamide resistance in the American foulbrood pathogen Paenibacillus larvae.</title>
        <authorList>
            <person name="Okamoto M."/>
            <person name="Kumagai M."/>
            <person name="Kanamori H."/>
            <person name="Takamatsu D."/>
        </authorList>
    </citation>
    <scope>NUCLEOTIDE SEQUENCE [LARGE SCALE GENOMIC DNA]</scope>
    <source>
        <strain evidence="1 2">J34TS1</strain>
    </source>
</reference>
<evidence type="ECO:0000313" key="2">
    <source>
        <dbReference type="Proteomes" id="UP000682811"/>
    </source>
</evidence>
<evidence type="ECO:0008006" key="3">
    <source>
        <dbReference type="Google" id="ProtNLM"/>
    </source>
</evidence>
<name>A0A919YFF9_9BACL</name>
<dbReference type="RefSeq" id="WP_212979961.1">
    <property type="nucleotide sequence ID" value="NZ_AP025343.1"/>
</dbReference>
<gene>
    <name evidence="1" type="ORF">J34TS1_42340</name>
</gene>